<dbReference type="SMART" id="SM00409">
    <property type="entry name" value="IG"/>
    <property type="match status" value="7"/>
</dbReference>
<gene>
    <name evidence="6" type="primary">LOC113047792</name>
</gene>
<feature type="domain" description="Ig-like" evidence="4">
    <location>
        <begin position="597"/>
        <end position="680"/>
    </location>
</feature>
<dbReference type="PANTHER" id="PTHR46013">
    <property type="entry name" value="VASCULAR CELL ADHESION MOLECULE 1"/>
    <property type="match status" value="1"/>
</dbReference>
<evidence type="ECO:0000259" key="4">
    <source>
        <dbReference type="PROSITE" id="PS50835"/>
    </source>
</evidence>
<name>A0A6P6JZ55_CARAU</name>
<sequence>MMETLVTFLLTGSLIQGVLCGFNINLPKKVEALKGSCVFIPCTFDIDQEYKADLTDSAKRMWFKVGRSIAVFDSSSPNTGLLKGEIFGTATQKNCTTSFDNVDQSHDGSYYFRIETSGKLKHSYNATQFQVEIAVGSPPKPTLIVFNDQQEVMKTEEVIEGSSVSLRCSTKIFCPSRPPSLTWSSSFIESVTGRQYQSQTELISDLNFTVSHRHHRVTFTCTATHQIQKQKTTQRFRLLRVQYAPKNTSVRINPAGLVLEGRSVTLICSSDANPAVNYTWYRDTERPLNPVQTGPNLTINNTDPTHSGRYYCTAENKHGTQNSSVLLDVQYAPKNTSVRINPAGLVLEGRSVTLICSSDANPAVNYTWYRDTERPLNPVQTGPNLTINNLDPTHSGRYYCTAENKHGTQTSSVLLDVQYAPKNTSVRINPAGLVLEGRSVTLICSSDANPAAKYTWYRDTERPLNPVQTGPNLTVNNTDPTHSGQYYCTAKNKHGTQTSSVLLDVQYAPKNTSVRINPTSLVLEGRSVTLICSSDANPAVNYTWYRDTERPLNPVQTGPNLTINNTDPTHSGRYYCTAENKHGTQNSSVLLDVQYAPKNTSVRINPAGLVLEGRSVTLICSSDANPAVNYTWYRDTERPLNPVQTGPNLTINNTDPTHSGRYYCTAENKHGTQNSSVLLDVQFAPNISISCSRSSVTECVCEAHGNPCPTLEWRLSGRVLTNSTETSISEETLGSTGVKSVLNIHQSLTDTDVLQCFSTNKYGSASQQFQDVSPPQDTSFHHPSVLLGAAVGASVMMIACFVMLCYERRRREKPSETREDDTSGFILTQTAVSLDNDSESVYTNKGMLSSTAPSAPESLHYSSIYFTNADPPSGEIRGLSSLTSEYAVVRHCPPGDTDTENNISTSETEPKKTDMTAKITDTSSPASEDVIYENTSHRYRQKEALVSADDAEKQE</sequence>
<dbReference type="KEGG" id="caua:113047792"/>
<keyword evidence="2" id="KW-0812">Transmembrane</keyword>
<feature type="transmembrane region" description="Helical" evidence="2">
    <location>
        <begin position="785"/>
        <end position="806"/>
    </location>
</feature>
<dbReference type="GeneID" id="113047792"/>
<dbReference type="Proteomes" id="UP000515129">
    <property type="component" value="Chromosome 29"/>
</dbReference>
<feature type="domain" description="Ig-like" evidence="4">
    <location>
        <begin position="701"/>
        <end position="773"/>
    </location>
</feature>
<dbReference type="OrthoDB" id="6413693at2759"/>
<dbReference type="InterPro" id="IPR003599">
    <property type="entry name" value="Ig_sub"/>
</dbReference>
<feature type="domain" description="Ig-like" evidence="4">
    <location>
        <begin position="141"/>
        <end position="234"/>
    </location>
</feature>
<dbReference type="Pfam" id="PF13895">
    <property type="entry name" value="Ig_2"/>
    <property type="match status" value="5"/>
</dbReference>
<feature type="chain" id="PRO_5027982981" evidence="3">
    <location>
        <begin position="21"/>
        <end position="955"/>
    </location>
</feature>
<dbReference type="SUPFAM" id="SSF48726">
    <property type="entry name" value="Immunoglobulin"/>
    <property type="match status" value="7"/>
</dbReference>
<dbReference type="InterPro" id="IPR013783">
    <property type="entry name" value="Ig-like_fold"/>
</dbReference>
<dbReference type="CDD" id="cd00096">
    <property type="entry name" value="Ig"/>
    <property type="match status" value="5"/>
</dbReference>
<keyword evidence="5" id="KW-1185">Reference proteome</keyword>
<dbReference type="Gene3D" id="2.60.40.10">
    <property type="entry name" value="Immunoglobulins"/>
    <property type="match status" value="8"/>
</dbReference>
<feature type="signal peptide" evidence="3">
    <location>
        <begin position="1"/>
        <end position="20"/>
    </location>
</feature>
<protein>
    <submittedName>
        <fullName evidence="6">B-cell receptor CD22-like</fullName>
    </submittedName>
</protein>
<keyword evidence="3" id="KW-0732">Signal</keyword>
<evidence type="ECO:0000256" key="1">
    <source>
        <dbReference type="SAM" id="MobiDB-lite"/>
    </source>
</evidence>
<dbReference type="AlphaFoldDB" id="A0A6P6JZ55"/>
<evidence type="ECO:0000256" key="3">
    <source>
        <dbReference type="SAM" id="SignalP"/>
    </source>
</evidence>
<dbReference type="PROSITE" id="PS50835">
    <property type="entry name" value="IG_LIKE"/>
    <property type="match status" value="7"/>
</dbReference>
<feature type="domain" description="Ig-like" evidence="4">
    <location>
        <begin position="245"/>
        <end position="328"/>
    </location>
</feature>
<evidence type="ECO:0000313" key="5">
    <source>
        <dbReference type="Proteomes" id="UP000515129"/>
    </source>
</evidence>
<dbReference type="InterPro" id="IPR003598">
    <property type="entry name" value="Ig_sub2"/>
</dbReference>
<keyword evidence="2" id="KW-1133">Transmembrane helix</keyword>
<dbReference type="InterPro" id="IPR007110">
    <property type="entry name" value="Ig-like_dom"/>
</dbReference>
<evidence type="ECO:0000313" key="6">
    <source>
        <dbReference type="RefSeq" id="XP_026064870.1"/>
    </source>
</evidence>
<feature type="region of interest" description="Disordered" evidence="1">
    <location>
        <begin position="892"/>
        <end position="936"/>
    </location>
</feature>
<accession>A0A6P6JZ55</accession>
<organism evidence="5 6">
    <name type="scientific">Carassius auratus</name>
    <name type="common">Goldfish</name>
    <dbReference type="NCBI Taxonomy" id="7957"/>
    <lineage>
        <taxon>Eukaryota</taxon>
        <taxon>Metazoa</taxon>
        <taxon>Chordata</taxon>
        <taxon>Craniata</taxon>
        <taxon>Vertebrata</taxon>
        <taxon>Euteleostomi</taxon>
        <taxon>Actinopterygii</taxon>
        <taxon>Neopterygii</taxon>
        <taxon>Teleostei</taxon>
        <taxon>Ostariophysi</taxon>
        <taxon>Cypriniformes</taxon>
        <taxon>Cyprinidae</taxon>
        <taxon>Cyprininae</taxon>
        <taxon>Carassius</taxon>
    </lineage>
</organism>
<feature type="domain" description="Ig-like" evidence="4">
    <location>
        <begin position="333"/>
        <end position="416"/>
    </location>
</feature>
<reference evidence="6" key="1">
    <citation type="submission" date="2025-08" db="UniProtKB">
        <authorList>
            <consortium name="RefSeq"/>
        </authorList>
    </citation>
    <scope>IDENTIFICATION</scope>
    <source>
        <strain evidence="6">Wakin</strain>
        <tissue evidence="6">Muscle</tissue>
    </source>
</reference>
<keyword evidence="2" id="KW-0472">Membrane</keyword>
<dbReference type="SMART" id="SM00408">
    <property type="entry name" value="IGc2"/>
    <property type="match status" value="5"/>
</dbReference>
<dbReference type="RefSeq" id="XP_026064870.1">
    <property type="nucleotide sequence ID" value="XM_026209085.1"/>
</dbReference>
<feature type="domain" description="Ig-like" evidence="4">
    <location>
        <begin position="509"/>
        <end position="592"/>
    </location>
</feature>
<dbReference type="InterPro" id="IPR036179">
    <property type="entry name" value="Ig-like_dom_sf"/>
</dbReference>
<evidence type="ECO:0000256" key="2">
    <source>
        <dbReference type="SAM" id="Phobius"/>
    </source>
</evidence>
<dbReference type="PANTHER" id="PTHR46013:SF4">
    <property type="entry name" value="B-CELL RECEPTOR CD22-RELATED"/>
    <property type="match status" value="1"/>
</dbReference>
<proteinExistence type="predicted"/>
<feature type="domain" description="Ig-like" evidence="4">
    <location>
        <begin position="421"/>
        <end position="504"/>
    </location>
</feature>